<feature type="chain" id="PRO_5045758035" evidence="1">
    <location>
        <begin position="22"/>
        <end position="214"/>
    </location>
</feature>
<sequence length="214" mass="22973">MKQCLAAALLWLSSAAIPAAAQEFPALYSVTGVAADDMLNIRSAPQADAEIIGTLAPDQTGVEVIRPDTSGKWGLVNSREQSGWTAPRFLDRTPVGDWYQQRNQALDCFGTEPFWSLTLDETPNLTTPDDPDIRFTLAAREAASGRSGKAGFHAVNLRHSKYPDSEPASLSGTLTAQHCSDGMSDRTFGITIDMLQLRAGGKMDVLTGCCSLIP</sequence>
<reference evidence="2 3" key="1">
    <citation type="submission" date="2021-06" db="EMBL/GenBank/DDBJ databases">
        <title>50 bacteria genomes isolated from Dapeng, Shenzhen, China.</title>
        <authorList>
            <person name="Zheng W."/>
            <person name="Yu S."/>
            <person name="Huang Y."/>
        </authorList>
    </citation>
    <scope>NUCLEOTIDE SEQUENCE [LARGE SCALE GENOMIC DNA]</scope>
    <source>
        <strain evidence="2 3">DP1N14-2</strain>
    </source>
</reference>
<keyword evidence="3" id="KW-1185">Reference proteome</keyword>
<gene>
    <name evidence="2" type="ORF">KUV26_19215</name>
</gene>
<dbReference type="Proteomes" id="UP000766629">
    <property type="component" value="Unassembled WGS sequence"/>
</dbReference>
<evidence type="ECO:0000256" key="1">
    <source>
        <dbReference type="SAM" id="SignalP"/>
    </source>
</evidence>
<evidence type="ECO:0000313" key="3">
    <source>
        <dbReference type="Proteomes" id="UP000766629"/>
    </source>
</evidence>
<protein>
    <submittedName>
        <fullName evidence="2">Peptide-binding protein</fullName>
    </submittedName>
</protein>
<dbReference type="RefSeq" id="WP_222509604.1">
    <property type="nucleotide sequence ID" value="NZ_JAHVJA010000012.1"/>
</dbReference>
<dbReference type="Gene3D" id="2.30.30.40">
    <property type="entry name" value="SH3 Domains"/>
    <property type="match status" value="1"/>
</dbReference>
<comment type="caution">
    <text evidence="2">The sequence shown here is derived from an EMBL/GenBank/DDBJ whole genome shotgun (WGS) entry which is preliminary data.</text>
</comment>
<accession>A0ABS7NN40</accession>
<dbReference type="EMBL" id="JAHVJA010000012">
    <property type="protein sequence ID" value="MBY6141576.1"/>
    <property type="molecule type" value="Genomic_DNA"/>
</dbReference>
<feature type="signal peptide" evidence="1">
    <location>
        <begin position="1"/>
        <end position="21"/>
    </location>
</feature>
<name>A0ABS7NN40_9RHOB</name>
<organism evidence="2 3">
    <name type="scientific">Leisingera daeponensis</name>
    <dbReference type="NCBI Taxonomy" id="405746"/>
    <lineage>
        <taxon>Bacteria</taxon>
        <taxon>Pseudomonadati</taxon>
        <taxon>Pseudomonadota</taxon>
        <taxon>Alphaproteobacteria</taxon>
        <taxon>Rhodobacterales</taxon>
        <taxon>Roseobacteraceae</taxon>
        <taxon>Leisingera</taxon>
    </lineage>
</organism>
<proteinExistence type="predicted"/>
<evidence type="ECO:0000313" key="2">
    <source>
        <dbReference type="EMBL" id="MBY6141576.1"/>
    </source>
</evidence>
<keyword evidence="1" id="KW-0732">Signal</keyword>